<protein>
    <recommendedName>
        <fullName evidence="5">Tetratricopeptide repeat protein</fullName>
    </recommendedName>
</protein>
<reference evidence="3" key="1">
    <citation type="submission" date="2021-12" db="EMBL/GenBank/DDBJ databases">
        <title>Discovery of the Pendulisporaceae a myxobacterial family with distinct sporulation behavior and unique specialized metabolism.</title>
        <authorList>
            <person name="Garcia R."/>
            <person name="Popoff A."/>
            <person name="Bader C.D."/>
            <person name="Loehr J."/>
            <person name="Walesch S."/>
            <person name="Walt C."/>
            <person name="Boldt J."/>
            <person name="Bunk B."/>
            <person name="Haeckl F.J.F.P.J."/>
            <person name="Gunesch A.P."/>
            <person name="Birkelbach J."/>
            <person name="Nuebel U."/>
            <person name="Pietschmann T."/>
            <person name="Bach T."/>
            <person name="Mueller R."/>
        </authorList>
    </citation>
    <scope>NUCLEOTIDE SEQUENCE</scope>
    <source>
        <strain evidence="3">MSr11367</strain>
    </source>
</reference>
<organism evidence="3 4">
    <name type="scientific">Pendulispora rubella</name>
    <dbReference type="NCBI Taxonomy" id="2741070"/>
    <lineage>
        <taxon>Bacteria</taxon>
        <taxon>Pseudomonadati</taxon>
        <taxon>Myxococcota</taxon>
        <taxon>Myxococcia</taxon>
        <taxon>Myxococcales</taxon>
        <taxon>Sorangiineae</taxon>
        <taxon>Pendulisporaceae</taxon>
        <taxon>Pendulispora</taxon>
    </lineage>
</organism>
<evidence type="ECO:0000256" key="2">
    <source>
        <dbReference type="SAM" id="SignalP"/>
    </source>
</evidence>
<dbReference type="EMBL" id="CP089983">
    <property type="protein sequence ID" value="WXB07401.1"/>
    <property type="molecule type" value="Genomic_DNA"/>
</dbReference>
<evidence type="ECO:0000313" key="3">
    <source>
        <dbReference type="EMBL" id="WXB07401.1"/>
    </source>
</evidence>
<feature type="transmembrane region" description="Helical" evidence="1">
    <location>
        <begin position="283"/>
        <end position="302"/>
    </location>
</feature>
<sequence>MRRIFPAILVVALASPVTSVARAADPPASSENAAVAESLFQDARKLMAEKRYAEACPKFAASQRLAPAVGTLLNLGDCYEKLGKTASAWATYLDAASAAQRLNRADRERTARTLAAAVESKLSRLTLRLDKPVPGLLLKRDGVAVEDAALGAAVPLDPGKHQLEATAPGKKPWTSTVDIAEKDRLDIRVPALEDEREHLPSALLDDSSLEDPASSDPGKTRRIIGIGLVGLGVVGVGAGTFFGLKANSAWSDSQGYCTGNLCNDERGVSLASDAKSAGNISTVAFITGAVALAAGAVLILTAPSKRASPSSSSQTAPRGSF</sequence>
<dbReference type="Proteomes" id="UP001374803">
    <property type="component" value="Chromosome"/>
</dbReference>
<dbReference type="SUPFAM" id="SSF48452">
    <property type="entry name" value="TPR-like"/>
    <property type="match status" value="1"/>
</dbReference>
<keyword evidence="1" id="KW-0472">Membrane</keyword>
<accession>A0ABZ2L8Y7</accession>
<keyword evidence="4" id="KW-1185">Reference proteome</keyword>
<feature type="signal peptide" evidence="2">
    <location>
        <begin position="1"/>
        <end position="23"/>
    </location>
</feature>
<evidence type="ECO:0000313" key="4">
    <source>
        <dbReference type="Proteomes" id="UP001374803"/>
    </source>
</evidence>
<dbReference type="InterPro" id="IPR011990">
    <property type="entry name" value="TPR-like_helical_dom_sf"/>
</dbReference>
<dbReference type="Gene3D" id="1.25.40.10">
    <property type="entry name" value="Tetratricopeptide repeat domain"/>
    <property type="match status" value="1"/>
</dbReference>
<keyword evidence="1" id="KW-1133">Transmembrane helix</keyword>
<keyword evidence="2" id="KW-0732">Signal</keyword>
<evidence type="ECO:0000256" key="1">
    <source>
        <dbReference type="SAM" id="Phobius"/>
    </source>
</evidence>
<keyword evidence="1" id="KW-0812">Transmembrane</keyword>
<name>A0ABZ2L8Y7_9BACT</name>
<dbReference type="RefSeq" id="WP_394837062.1">
    <property type="nucleotide sequence ID" value="NZ_CP089929.1"/>
</dbReference>
<gene>
    <name evidence="3" type="ORF">LVJ94_09150</name>
</gene>
<feature type="chain" id="PRO_5046645918" description="Tetratricopeptide repeat protein" evidence="2">
    <location>
        <begin position="24"/>
        <end position="321"/>
    </location>
</feature>
<proteinExistence type="predicted"/>
<evidence type="ECO:0008006" key="5">
    <source>
        <dbReference type="Google" id="ProtNLM"/>
    </source>
</evidence>
<feature type="transmembrane region" description="Helical" evidence="1">
    <location>
        <begin position="223"/>
        <end position="244"/>
    </location>
</feature>